<proteinExistence type="predicted"/>
<dbReference type="Proteomes" id="UP000253490">
    <property type="component" value="Unassembled WGS sequence"/>
</dbReference>
<dbReference type="EMBL" id="QNRX01000019">
    <property type="protein sequence ID" value="RBP59288.1"/>
    <property type="molecule type" value="Genomic_DNA"/>
</dbReference>
<protein>
    <submittedName>
        <fullName evidence="2">Uncharacterized protein</fullName>
    </submittedName>
</protein>
<reference evidence="2 3" key="1">
    <citation type="submission" date="2018-06" db="EMBL/GenBank/DDBJ databases">
        <title>Genomic Encyclopedia of Type Strains, Phase IV (KMG-IV): sequencing the most valuable type-strain genomes for metagenomic binning, comparative biology and taxonomic classification.</title>
        <authorList>
            <person name="Goeker M."/>
        </authorList>
    </citation>
    <scope>NUCLEOTIDE SEQUENCE [LARGE SCALE GENOMIC DNA]</scope>
    <source>
        <strain evidence="2 3">DSM 22112</strain>
    </source>
</reference>
<name>A0A366I1F6_9FIRM</name>
<feature type="coiled-coil region" evidence="1">
    <location>
        <begin position="3"/>
        <end position="37"/>
    </location>
</feature>
<organism evidence="2 3">
    <name type="scientific">Alkalibaculum bacchi</name>
    <dbReference type="NCBI Taxonomy" id="645887"/>
    <lineage>
        <taxon>Bacteria</taxon>
        <taxon>Bacillati</taxon>
        <taxon>Bacillota</taxon>
        <taxon>Clostridia</taxon>
        <taxon>Eubacteriales</taxon>
        <taxon>Eubacteriaceae</taxon>
        <taxon>Alkalibaculum</taxon>
    </lineage>
</organism>
<accession>A0A366I1F6</accession>
<evidence type="ECO:0000313" key="2">
    <source>
        <dbReference type="EMBL" id="RBP59288.1"/>
    </source>
</evidence>
<dbReference type="AlphaFoldDB" id="A0A366I1F6"/>
<gene>
    <name evidence="2" type="ORF">DES36_11913</name>
</gene>
<sequence>MIKNEVLKDKNKIKAQVNALERRIERENKRYKEIHLKALNALKIALKSNFENDLS</sequence>
<evidence type="ECO:0000313" key="3">
    <source>
        <dbReference type="Proteomes" id="UP000253490"/>
    </source>
</evidence>
<comment type="caution">
    <text evidence="2">The sequence shown here is derived from an EMBL/GenBank/DDBJ whole genome shotgun (WGS) entry which is preliminary data.</text>
</comment>
<evidence type="ECO:0000256" key="1">
    <source>
        <dbReference type="SAM" id="Coils"/>
    </source>
</evidence>
<dbReference type="RefSeq" id="WP_170128292.1">
    <property type="nucleotide sequence ID" value="NZ_QNRX01000019.1"/>
</dbReference>
<keyword evidence="3" id="KW-1185">Reference proteome</keyword>
<keyword evidence="1" id="KW-0175">Coiled coil</keyword>